<dbReference type="GO" id="GO:0046983">
    <property type="term" value="F:protein dimerization activity"/>
    <property type="evidence" value="ECO:0007669"/>
    <property type="project" value="InterPro"/>
</dbReference>
<evidence type="ECO:0000256" key="1">
    <source>
        <dbReference type="ARBA" id="ARBA00004651"/>
    </source>
</evidence>
<evidence type="ECO:0000256" key="6">
    <source>
        <dbReference type="ARBA" id="ARBA00023136"/>
    </source>
</evidence>
<keyword evidence="5 8" id="KW-1133">Transmembrane helix</keyword>
<evidence type="ECO:0000256" key="9">
    <source>
        <dbReference type="SAM" id="MobiDB-lite"/>
    </source>
</evidence>
<dbReference type="PANTHER" id="PTHR12308">
    <property type="entry name" value="ANOCTAMIN"/>
    <property type="match status" value="1"/>
</dbReference>
<keyword evidence="3" id="KW-1003">Cell membrane</keyword>
<keyword evidence="7" id="KW-0325">Glycoprotein</keyword>
<evidence type="ECO:0000256" key="8">
    <source>
        <dbReference type="RuleBase" id="RU280814"/>
    </source>
</evidence>
<dbReference type="GO" id="GO:0005229">
    <property type="term" value="F:intracellularly calcium-gated chloride channel activity"/>
    <property type="evidence" value="ECO:0007669"/>
    <property type="project" value="TreeGrafter"/>
</dbReference>
<dbReference type="Ensembl" id="ENSENLT00000019743.1">
    <property type="protein sequence ID" value="ENSENLP00000019035.1"/>
    <property type="gene ID" value="ENSENLG00000006959.1"/>
</dbReference>
<feature type="region of interest" description="Disordered" evidence="9">
    <location>
        <begin position="46"/>
        <end position="68"/>
    </location>
</feature>
<reference evidence="12" key="2">
    <citation type="submission" date="2025-08" db="UniProtKB">
        <authorList>
            <consortium name="Ensembl"/>
        </authorList>
    </citation>
    <scope>IDENTIFICATION</scope>
</reference>
<comment type="similarity">
    <text evidence="2 8">Belongs to the anoctamin family.</text>
</comment>
<feature type="transmembrane region" description="Helical" evidence="8">
    <location>
        <begin position="330"/>
        <end position="346"/>
    </location>
</feature>
<comment type="subcellular location">
    <subcellularLocation>
        <location evidence="1">Cell membrane</location>
        <topology evidence="1">Multi-pass membrane protein</topology>
    </subcellularLocation>
    <subcellularLocation>
        <location evidence="8">Membrane</location>
        <topology evidence="8">Multi-pass membrane protein</topology>
    </subcellularLocation>
</comment>
<name>A0A665UI56_ECHNA</name>
<dbReference type="InterPro" id="IPR032394">
    <property type="entry name" value="Anoct_dimer"/>
</dbReference>
<evidence type="ECO:0000256" key="3">
    <source>
        <dbReference type="ARBA" id="ARBA00022475"/>
    </source>
</evidence>
<feature type="domain" description="Anoctamin dimerisation" evidence="11">
    <location>
        <begin position="183"/>
        <end position="239"/>
    </location>
</feature>
<feature type="transmembrane region" description="Helical" evidence="8">
    <location>
        <begin position="489"/>
        <end position="510"/>
    </location>
</feature>
<keyword evidence="4 8" id="KW-0812">Transmembrane</keyword>
<evidence type="ECO:0000313" key="12">
    <source>
        <dbReference type="Ensembl" id="ENSENLP00000019035.1"/>
    </source>
</evidence>
<dbReference type="InterPro" id="IPR049452">
    <property type="entry name" value="Anoctamin_TM"/>
</dbReference>
<feature type="transmembrane region" description="Helical" evidence="8">
    <location>
        <begin position="253"/>
        <end position="277"/>
    </location>
</feature>
<evidence type="ECO:0000259" key="10">
    <source>
        <dbReference type="Pfam" id="PF04547"/>
    </source>
</evidence>
<dbReference type="InterPro" id="IPR007632">
    <property type="entry name" value="Anoctamin"/>
</dbReference>
<sequence length="860" mass="99233">MQEPEKQVDLSVDDVSTLYPQVGPYFSDGHRRVDYVLAYHIQKSSRAPLQPKEDPEIAAQEQRTNYHEDDKRFRREEFEENLLETGLELERDERCKIPGIGFLKIHAPWNVLCQEAELMKLKMPTKKVYDVKQGSNVVEKIRLFIHKVTAPLHPKVDANRQDSIKSLSHPFSREKQHLTRCTRAKYSMGITSLLANGVYSSAYPLHDGDITEANAESNDRKLLYEEWASYSVFYKYQPIGLIRKYFGEKVGLYFAWLGVYTQMLIPAAIVGVIVFLYGCATVDDNIPSMEICDSRNNITMCPLCDRACSYWKLVTACGTARASHLFDNPATVFFSIFMALWAVLFMEHWKRRQMRLNYIWDLTGLGEEEKVRHQDGSLFDLRTTGEKVKLTCTDRLPAYLTTVMMMCFLILVTFAIVFGVILYRISIKAALHVSTYPTARSNIRATVKTTAAIINLIIIIILDEIYAAIARFLTNLEVPKTDKSFEERLIFKTFILKFVNAFTPIVYLAFFRGRLVGRPGNYLYVVGSYRMEECAHAGCLMELCIQLCITMLGKQLIQNNLFEIGIPKLKKLLRKRKSELDCKEEEELSKTLQRHEKDHLLGPFNSLNPEYMEMIIQFGMVTLFVASFPLAPLFALLNNIIEIRLDAKKFIMELRRPIAARAKDIGIWYNLLRGLSKVAVIVNAFVISFTSDFIPRLVYQYMYSPDGTMHGFVNHTLSYFNVSDFQPNTDPLQPMHLGYKVEICRYKDYREPPWSSTPYELSKEFWAILAARLAFVIVFQNVVMLMSDFVDWLIPDIPKDISLQIHKEKILMVELFMKEEQVKRLAARDHHYQDNCTLPLSVPQSPPQARSRPISHTNCC</sequence>
<evidence type="ECO:0000313" key="13">
    <source>
        <dbReference type="Proteomes" id="UP000472264"/>
    </source>
</evidence>
<feature type="transmembrane region" description="Helical" evidence="8">
    <location>
        <begin position="399"/>
        <end position="425"/>
    </location>
</feature>
<evidence type="ECO:0000256" key="5">
    <source>
        <dbReference type="ARBA" id="ARBA00022989"/>
    </source>
</evidence>
<evidence type="ECO:0000256" key="4">
    <source>
        <dbReference type="ARBA" id="ARBA00022692"/>
    </source>
</evidence>
<feature type="transmembrane region" description="Helical" evidence="8">
    <location>
        <begin position="614"/>
        <end position="641"/>
    </location>
</feature>
<accession>A0A665UI56</accession>
<dbReference type="Proteomes" id="UP000472264">
    <property type="component" value="Chromosome 3"/>
</dbReference>
<comment type="caution">
    <text evidence="8">Lacks conserved residue(s) required for the propagation of feature annotation.</text>
</comment>
<evidence type="ECO:0000256" key="2">
    <source>
        <dbReference type="ARBA" id="ARBA00009671"/>
    </source>
</evidence>
<keyword evidence="6 8" id="KW-0472">Membrane</keyword>
<feature type="region of interest" description="Disordered" evidence="9">
    <location>
        <begin position="840"/>
        <end position="860"/>
    </location>
</feature>
<feature type="domain" description="Anoctamin dimerisation" evidence="11">
    <location>
        <begin position="25"/>
        <end position="178"/>
    </location>
</feature>
<reference evidence="12" key="3">
    <citation type="submission" date="2025-09" db="UniProtKB">
        <authorList>
            <consortium name="Ensembl"/>
        </authorList>
    </citation>
    <scope>IDENTIFICATION</scope>
</reference>
<evidence type="ECO:0000259" key="11">
    <source>
        <dbReference type="Pfam" id="PF16178"/>
    </source>
</evidence>
<organism evidence="12 13">
    <name type="scientific">Echeneis naucrates</name>
    <name type="common">Live sharksucker</name>
    <dbReference type="NCBI Taxonomy" id="173247"/>
    <lineage>
        <taxon>Eukaryota</taxon>
        <taxon>Metazoa</taxon>
        <taxon>Chordata</taxon>
        <taxon>Craniata</taxon>
        <taxon>Vertebrata</taxon>
        <taxon>Euteleostomi</taxon>
        <taxon>Actinopterygii</taxon>
        <taxon>Neopterygii</taxon>
        <taxon>Teleostei</taxon>
        <taxon>Neoteleostei</taxon>
        <taxon>Acanthomorphata</taxon>
        <taxon>Carangaria</taxon>
        <taxon>Carangiformes</taxon>
        <taxon>Echeneidae</taxon>
        <taxon>Echeneis</taxon>
    </lineage>
</organism>
<gene>
    <name evidence="12" type="primary">ano1a</name>
</gene>
<evidence type="ECO:0000256" key="7">
    <source>
        <dbReference type="ARBA" id="ARBA00023180"/>
    </source>
</evidence>
<dbReference type="PANTHER" id="PTHR12308:SF13">
    <property type="entry name" value="ANOCTAMIN-1"/>
    <property type="match status" value="1"/>
</dbReference>
<dbReference type="Pfam" id="PF04547">
    <property type="entry name" value="Anoctamin"/>
    <property type="match status" value="1"/>
</dbReference>
<dbReference type="AlphaFoldDB" id="A0A665UI56"/>
<feature type="transmembrane region" description="Helical" evidence="8">
    <location>
        <begin position="445"/>
        <end position="469"/>
    </location>
</feature>
<proteinExistence type="inferred from homology"/>
<dbReference type="GO" id="GO:0005886">
    <property type="term" value="C:plasma membrane"/>
    <property type="evidence" value="ECO:0007669"/>
    <property type="project" value="UniProtKB-SubCell"/>
</dbReference>
<feature type="domain" description="Anoctamin transmembrane" evidence="10">
    <location>
        <begin position="242"/>
        <end position="808"/>
    </location>
</feature>
<protein>
    <recommendedName>
        <fullName evidence="8">Anoctamin</fullName>
    </recommendedName>
</protein>
<reference evidence="12" key="1">
    <citation type="submission" date="2021-04" db="EMBL/GenBank/DDBJ databases">
        <authorList>
            <consortium name="Wellcome Sanger Institute Data Sharing"/>
        </authorList>
    </citation>
    <scope>NUCLEOTIDE SEQUENCE [LARGE SCALE GENOMIC DNA]</scope>
</reference>
<keyword evidence="13" id="KW-1185">Reference proteome</keyword>
<dbReference type="Pfam" id="PF16178">
    <property type="entry name" value="Anoct_dimer"/>
    <property type="match status" value="2"/>
</dbReference>